<reference evidence="2 3" key="1">
    <citation type="journal article" date="2020" name="Int. J. Syst. Evol. Microbiol.">
        <title>Reclassification of Streptomyces castelarensis and Streptomyces sporoclivatus as later heterotypic synonyms of Streptomyces antimycoticus.</title>
        <authorList>
            <person name="Komaki H."/>
            <person name="Tamura T."/>
        </authorList>
    </citation>
    <scope>NUCLEOTIDE SEQUENCE [LARGE SCALE GENOMIC DNA]</scope>
    <source>
        <strain evidence="2 3">NBRC 12839</strain>
    </source>
</reference>
<dbReference type="EMBL" id="BJHV01000001">
    <property type="protein sequence ID" value="GDY48250.1"/>
    <property type="molecule type" value="Genomic_DNA"/>
</dbReference>
<evidence type="ECO:0000256" key="1">
    <source>
        <dbReference type="SAM" id="MobiDB-lite"/>
    </source>
</evidence>
<comment type="caution">
    <text evidence="2">The sequence shown here is derived from an EMBL/GenBank/DDBJ whole genome shotgun (WGS) entry which is preliminary data.</text>
</comment>
<accession>A0A4D4KNN7</accession>
<gene>
    <name evidence="2" type="ORF">SANT12839_091320</name>
</gene>
<proteinExistence type="predicted"/>
<organism evidence="2 3">
    <name type="scientific">Streptomyces antimycoticus</name>
    <dbReference type="NCBI Taxonomy" id="68175"/>
    <lineage>
        <taxon>Bacteria</taxon>
        <taxon>Bacillati</taxon>
        <taxon>Actinomycetota</taxon>
        <taxon>Actinomycetes</taxon>
        <taxon>Kitasatosporales</taxon>
        <taxon>Streptomycetaceae</taxon>
        <taxon>Streptomyces</taxon>
        <taxon>Streptomyces violaceusniger group</taxon>
    </lineage>
</organism>
<evidence type="ECO:0000313" key="2">
    <source>
        <dbReference type="EMBL" id="GDY48250.1"/>
    </source>
</evidence>
<protein>
    <submittedName>
        <fullName evidence="2">Uncharacterized protein</fullName>
    </submittedName>
</protein>
<evidence type="ECO:0000313" key="3">
    <source>
        <dbReference type="Proteomes" id="UP000299290"/>
    </source>
</evidence>
<feature type="region of interest" description="Disordered" evidence="1">
    <location>
        <begin position="27"/>
        <end position="66"/>
    </location>
</feature>
<dbReference type="AlphaFoldDB" id="A0A4D4KNN7"/>
<sequence length="66" mass="6686">MDPAAQAETMTASPMAPPNCWTVWSRSEAGPACSGSTPPITREAAGMKVSPAETPLIGSGPRTAVT</sequence>
<keyword evidence="3" id="KW-1185">Reference proteome</keyword>
<dbReference type="Proteomes" id="UP000299290">
    <property type="component" value="Unassembled WGS sequence"/>
</dbReference>
<name>A0A4D4KNN7_9ACTN</name>